<keyword evidence="1" id="KW-0472">Membrane</keyword>
<organism evidence="2 3">
    <name type="scientific">Caerostris extrusa</name>
    <name type="common">Bark spider</name>
    <name type="synonym">Caerostris bankana</name>
    <dbReference type="NCBI Taxonomy" id="172846"/>
    <lineage>
        <taxon>Eukaryota</taxon>
        <taxon>Metazoa</taxon>
        <taxon>Ecdysozoa</taxon>
        <taxon>Arthropoda</taxon>
        <taxon>Chelicerata</taxon>
        <taxon>Arachnida</taxon>
        <taxon>Araneae</taxon>
        <taxon>Araneomorphae</taxon>
        <taxon>Entelegynae</taxon>
        <taxon>Araneoidea</taxon>
        <taxon>Araneidae</taxon>
        <taxon>Caerostris</taxon>
    </lineage>
</organism>
<dbReference type="Proteomes" id="UP001054945">
    <property type="component" value="Unassembled WGS sequence"/>
</dbReference>
<evidence type="ECO:0000313" key="2">
    <source>
        <dbReference type="EMBL" id="GIX83466.1"/>
    </source>
</evidence>
<evidence type="ECO:0000256" key="1">
    <source>
        <dbReference type="SAM" id="Phobius"/>
    </source>
</evidence>
<name>A0AAV4NHN1_CAEEX</name>
<gene>
    <name evidence="2" type="ORF">CEXT_733461</name>
</gene>
<keyword evidence="3" id="KW-1185">Reference proteome</keyword>
<reference evidence="2 3" key="1">
    <citation type="submission" date="2021-06" db="EMBL/GenBank/DDBJ databases">
        <title>Caerostris extrusa draft genome.</title>
        <authorList>
            <person name="Kono N."/>
            <person name="Arakawa K."/>
        </authorList>
    </citation>
    <scope>NUCLEOTIDE SEQUENCE [LARGE SCALE GENOMIC DNA]</scope>
</reference>
<dbReference type="EMBL" id="BPLR01020869">
    <property type="protein sequence ID" value="GIX83466.1"/>
    <property type="molecule type" value="Genomic_DNA"/>
</dbReference>
<dbReference type="AlphaFoldDB" id="A0AAV4NHN1"/>
<protein>
    <submittedName>
        <fullName evidence="2">Uncharacterized protein</fullName>
    </submittedName>
</protein>
<feature type="transmembrane region" description="Helical" evidence="1">
    <location>
        <begin position="30"/>
        <end position="48"/>
    </location>
</feature>
<accession>A0AAV4NHN1</accession>
<evidence type="ECO:0000313" key="3">
    <source>
        <dbReference type="Proteomes" id="UP001054945"/>
    </source>
</evidence>
<sequence>MYKGTTERGIHSVLYKSKFLERFQGVRSVTSIYFCFGSATVVAYNILLRFKDRYFCPLIFTTPSPDLQQSLPFIPPTSAGIQWGGRAILQSFHLLGREGGCPSHVTSGQARISEGCREGEGRG</sequence>
<proteinExistence type="predicted"/>
<comment type="caution">
    <text evidence="2">The sequence shown here is derived from an EMBL/GenBank/DDBJ whole genome shotgun (WGS) entry which is preliminary data.</text>
</comment>
<keyword evidence="1" id="KW-0812">Transmembrane</keyword>
<keyword evidence="1" id="KW-1133">Transmembrane helix</keyword>